<dbReference type="AlphaFoldDB" id="A0A6A6ZNQ6"/>
<proteinExistence type="predicted"/>
<dbReference type="Proteomes" id="UP000799424">
    <property type="component" value="Unassembled WGS sequence"/>
</dbReference>
<evidence type="ECO:0000313" key="3">
    <source>
        <dbReference type="Proteomes" id="UP000799424"/>
    </source>
</evidence>
<keyword evidence="3" id="KW-1185">Reference proteome</keyword>
<dbReference type="EMBL" id="MU006236">
    <property type="protein sequence ID" value="KAF2821875.1"/>
    <property type="molecule type" value="Genomic_DNA"/>
</dbReference>
<reference evidence="2" key="1">
    <citation type="journal article" date="2020" name="Stud. Mycol.">
        <title>101 Dothideomycetes genomes: a test case for predicting lifestyles and emergence of pathogens.</title>
        <authorList>
            <person name="Haridas S."/>
            <person name="Albert R."/>
            <person name="Binder M."/>
            <person name="Bloem J."/>
            <person name="Labutti K."/>
            <person name="Salamov A."/>
            <person name="Andreopoulos B."/>
            <person name="Baker S."/>
            <person name="Barry K."/>
            <person name="Bills G."/>
            <person name="Bluhm B."/>
            <person name="Cannon C."/>
            <person name="Castanera R."/>
            <person name="Culley D."/>
            <person name="Daum C."/>
            <person name="Ezra D."/>
            <person name="Gonzalez J."/>
            <person name="Henrissat B."/>
            <person name="Kuo A."/>
            <person name="Liang C."/>
            <person name="Lipzen A."/>
            <person name="Lutzoni F."/>
            <person name="Magnuson J."/>
            <person name="Mondo S."/>
            <person name="Nolan M."/>
            <person name="Ohm R."/>
            <person name="Pangilinan J."/>
            <person name="Park H.-J."/>
            <person name="Ramirez L."/>
            <person name="Alfaro M."/>
            <person name="Sun H."/>
            <person name="Tritt A."/>
            <person name="Yoshinaga Y."/>
            <person name="Zwiers L.-H."/>
            <person name="Turgeon B."/>
            <person name="Goodwin S."/>
            <person name="Spatafora J."/>
            <person name="Crous P."/>
            <person name="Grigoriev I."/>
        </authorList>
    </citation>
    <scope>NUCLEOTIDE SEQUENCE</scope>
    <source>
        <strain evidence="2">CBS 113818</strain>
    </source>
</reference>
<protein>
    <submittedName>
        <fullName evidence="2">Uncharacterized protein</fullName>
    </submittedName>
</protein>
<gene>
    <name evidence="2" type="ORF">CC86DRAFT_101715</name>
</gene>
<feature type="region of interest" description="Disordered" evidence="1">
    <location>
        <begin position="91"/>
        <end position="118"/>
    </location>
</feature>
<evidence type="ECO:0000313" key="2">
    <source>
        <dbReference type="EMBL" id="KAF2821875.1"/>
    </source>
</evidence>
<sequence>MRADGDVHIDMVSWRSLDSHIPAAYPRRKRQLLHVLQQQPLPDRGTIRLTEHLLPRNNQAFINQIVSRAVDYLTSRAKTRKRDACLDRCSRGKQGCSPEQQRWDDHRGHGAHATAQGSRLVPSQPLALGWPAKSTTILRSTLLVSDGSWEQRTNSCESIQAYTKIEVTLDIRLFCSSRVQVCFSRLSQLPRRTHALRSHRVQQGTQSLSGALPVLDGCRQPNHTPLFICRSILESIEQPG</sequence>
<accession>A0A6A6ZNQ6</accession>
<evidence type="ECO:0000256" key="1">
    <source>
        <dbReference type="SAM" id="MobiDB-lite"/>
    </source>
</evidence>
<organism evidence="2 3">
    <name type="scientific">Ophiobolus disseminans</name>
    <dbReference type="NCBI Taxonomy" id="1469910"/>
    <lineage>
        <taxon>Eukaryota</taxon>
        <taxon>Fungi</taxon>
        <taxon>Dikarya</taxon>
        <taxon>Ascomycota</taxon>
        <taxon>Pezizomycotina</taxon>
        <taxon>Dothideomycetes</taxon>
        <taxon>Pleosporomycetidae</taxon>
        <taxon>Pleosporales</taxon>
        <taxon>Pleosporineae</taxon>
        <taxon>Phaeosphaeriaceae</taxon>
        <taxon>Ophiobolus</taxon>
    </lineage>
</organism>
<name>A0A6A6ZNQ6_9PLEO</name>